<keyword evidence="2" id="KW-1185">Reference proteome</keyword>
<dbReference type="EMBL" id="ML208562">
    <property type="protein sequence ID" value="TFK62757.1"/>
    <property type="molecule type" value="Genomic_DNA"/>
</dbReference>
<reference evidence="1 2" key="1">
    <citation type="journal article" date="2019" name="Nat. Ecol. Evol.">
        <title>Megaphylogeny resolves global patterns of mushroom evolution.</title>
        <authorList>
            <person name="Varga T."/>
            <person name="Krizsan K."/>
            <person name="Foldi C."/>
            <person name="Dima B."/>
            <person name="Sanchez-Garcia M."/>
            <person name="Sanchez-Ramirez S."/>
            <person name="Szollosi G.J."/>
            <person name="Szarkandi J.G."/>
            <person name="Papp V."/>
            <person name="Albert L."/>
            <person name="Andreopoulos W."/>
            <person name="Angelini C."/>
            <person name="Antonin V."/>
            <person name="Barry K.W."/>
            <person name="Bougher N.L."/>
            <person name="Buchanan P."/>
            <person name="Buyck B."/>
            <person name="Bense V."/>
            <person name="Catcheside P."/>
            <person name="Chovatia M."/>
            <person name="Cooper J."/>
            <person name="Damon W."/>
            <person name="Desjardin D."/>
            <person name="Finy P."/>
            <person name="Geml J."/>
            <person name="Haridas S."/>
            <person name="Hughes K."/>
            <person name="Justo A."/>
            <person name="Karasinski D."/>
            <person name="Kautmanova I."/>
            <person name="Kiss B."/>
            <person name="Kocsube S."/>
            <person name="Kotiranta H."/>
            <person name="LaButti K.M."/>
            <person name="Lechner B.E."/>
            <person name="Liimatainen K."/>
            <person name="Lipzen A."/>
            <person name="Lukacs Z."/>
            <person name="Mihaltcheva S."/>
            <person name="Morgado L.N."/>
            <person name="Niskanen T."/>
            <person name="Noordeloos M.E."/>
            <person name="Ohm R.A."/>
            <person name="Ortiz-Santana B."/>
            <person name="Ovrebo C."/>
            <person name="Racz N."/>
            <person name="Riley R."/>
            <person name="Savchenko A."/>
            <person name="Shiryaev A."/>
            <person name="Soop K."/>
            <person name="Spirin V."/>
            <person name="Szebenyi C."/>
            <person name="Tomsovsky M."/>
            <person name="Tulloss R.E."/>
            <person name="Uehling J."/>
            <person name="Grigoriev I.V."/>
            <person name="Vagvolgyi C."/>
            <person name="Papp T."/>
            <person name="Martin F.M."/>
            <person name="Miettinen O."/>
            <person name="Hibbett D.S."/>
            <person name="Nagy L.G."/>
        </authorList>
    </citation>
    <scope>NUCLEOTIDE SEQUENCE [LARGE SCALE GENOMIC DNA]</scope>
    <source>
        <strain evidence="1 2">NL-1719</strain>
    </source>
</reference>
<organism evidence="1 2">
    <name type="scientific">Pluteus cervinus</name>
    <dbReference type="NCBI Taxonomy" id="181527"/>
    <lineage>
        <taxon>Eukaryota</taxon>
        <taxon>Fungi</taxon>
        <taxon>Dikarya</taxon>
        <taxon>Basidiomycota</taxon>
        <taxon>Agaricomycotina</taxon>
        <taxon>Agaricomycetes</taxon>
        <taxon>Agaricomycetidae</taxon>
        <taxon>Agaricales</taxon>
        <taxon>Pluteineae</taxon>
        <taxon>Pluteaceae</taxon>
        <taxon>Pluteus</taxon>
    </lineage>
</organism>
<name>A0ACD3AAY1_9AGAR</name>
<accession>A0ACD3AAY1</accession>
<dbReference type="Proteomes" id="UP000308600">
    <property type="component" value="Unassembled WGS sequence"/>
</dbReference>
<evidence type="ECO:0000313" key="2">
    <source>
        <dbReference type="Proteomes" id="UP000308600"/>
    </source>
</evidence>
<protein>
    <submittedName>
        <fullName evidence="1">NADH:flavin oxidoreductase/NADH oxidase</fullName>
    </submittedName>
</protein>
<evidence type="ECO:0000313" key="1">
    <source>
        <dbReference type="EMBL" id="TFK62757.1"/>
    </source>
</evidence>
<gene>
    <name evidence="1" type="ORF">BDN72DRAFT_902985</name>
</gene>
<proteinExistence type="predicted"/>
<sequence>MSSVPKLFQPLKVGNITLQHRVVLSPLTRNRATEKTMVPVVPLVKKYYEQRGSTPGTLLITEATMIAPKAGGYFNVPGIFSQEQIDAWKEVVDGVHAKGSFIFLQLWALGRTGQADVLKFFGDYDLVSASDIPLSYAAPSPKNPHLPPVRALTIPEIKEYTELFAQAAKNAVFGAGFDGVEVHGANGYLIDQFLQDVSNRRTDEYGGSVENRSRFALEVVDKVVEAVGAERTAIRLSPWGSFQEMRMKDPKPQFSHLVEQLKEKQPNLAYIHVVEPRVNGSTDLQVTPEGESNEFIRKIWAPRPLVRAGGFNTRELALNVAEETGNLISFGRWFIANPDLPVRISKGIPWTQYDRKTFYIPASNPEAYKGYIDYPFAEQEGDVVESVA</sequence>